<evidence type="ECO:0000313" key="2">
    <source>
        <dbReference type="Proteomes" id="UP000663823"/>
    </source>
</evidence>
<organism evidence="1 2">
    <name type="scientific">Rotaria sordida</name>
    <dbReference type="NCBI Taxonomy" id="392033"/>
    <lineage>
        <taxon>Eukaryota</taxon>
        <taxon>Metazoa</taxon>
        <taxon>Spiralia</taxon>
        <taxon>Gnathifera</taxon>
        <taxon>Rotifera</taxon>
        <taxon>Eurotatoria</taxon>
        <taxon>Bdelloidea</taxon>
        <taxon>Philodinida</taxon>
        <taxon>Philodinidae</taxon>
        <taxon>Rotaria</taxon>
    </lineage>
</organism>
<reference evidence="1" key="1">
    <citation type="submission" date="2021-02" db="EMBL/GenBank/DDBJ databases">
        <authorList>
            <person name="Nowell W R."/>
        </authorList>
    </citation>
    <scope>NUCLEOTIDE SEQUENCE</scope>
</reference>
<protein>
    <submittedName>
        <fullName evidence="1">Uncharacterized protein</fullName>
    </submittedName>
</protein>
<accession>A0A820M4F0</accession>
<evidence type="ECO:0000313" key="1">
    <source>
        <dbReference type="EMBL" id="CAF4366728.1"/>
    </source>
</evidence>
<name>A0A820M4F0_9BILA</name>
<sequence length="67" mass="7661">RLCDIDHRLDNATPVGQEENRHRCQSGHQIRSMGGVRYEIINEASTVWGEIIKDEDSIVTSRGRRQA</sequence>
<dbReference type="EMBL" id="CAJOAX010069058">
    <property type="protein sequence ID" value="CAF4366728.1"/>
    <property type="molecule type" value="Genomic_DNA"/>
</dbReference>
<proteinExistence type="predicted"/>
<comment type="caution">
    <text evidence="1">The sequence shown here is derived from an EMBL/GenBank/DDBJ whole genome shotgun (WGS) entry which is preliminary data.</text>
</comment>
<dbReference type="AlphaFoldDB" id="A0A820M4F0"/>
<feature type="non-terminal residue" evidence="1">
    <location>
        <position position="1"/>
    </location>
</feature>
<gene>
    <name evidence="1" type="ORF">OTI717_LOCUS44007</name>
</gene>
<dbReference type="Proteomes" id="UP000663823">
    <property type="component" value="Unassembled WGS sequence"/>
</dbReference>